<dbReference type="AlphaFoldDB" id="A0A9X2PQ95"/>
<comment type="caution">
    <text evidence="1">The sequence shown here is derived from an EMBL/GenBank/DDBJ whole genome shotgun (WGS) entry which is preliminary data.</text>
</comment>
<proteinExistence type="predicted"/>
<protein>
    <submittedName>
        <fullName evidence="1">Uncharacterized protein</fullName>
    </submittedName>
</protein>
<dbReference type="Proteomes" id="UP001151088">
    <property type="component" value="Unassembled WGS sequence"/>
</dbReference>
<name>A0A9X2PQ95_9HYPH</name>
<sequence>MQRNPIYLRFPDREAALTTGAALIGEETIEHLAADGWWEGIYWCIDDIGALYEPTGEVDEDGAPVMDELPGYHVNGLWCGPLESLPEALAAYRIDPDPPLRVWG</sequence>
<dbReference type="RefSeq" id="WP_258735004.1">
    <property type="nucleotide sequence ID" value="NZ_JANTHZ010000015.1"/>
</dbReference>
<dbReference type="EMBL" id="JANTHZ010000015">
    <property type="protein sequence ID" value="MCS0497848.1"/>
    <property type="molecule type" value="Genomic_DNA"/>
</dbReference>
<organism evidence="1 2">
    <name type="scientific">Ancylobacter mangrovi</name>
    <dbReference type="NCBI Taxonomy" id="2972472"/>
    <lineage>
        <taxon>Bacteria</taxon>
        <taxon>Pseudomonadati</taxon>
        <taxon>Pseudomonadota</taxon>
        <taxon>Alphaproteobacteria</taxon>
        <taxon>Hyphomicrobiales</taxon>
        <taxon>Xanthobacteraceae</taxon>
        <taxon>Ancylobacter</taxon>
    </lineage>
</organism>
<evidence type="ECO:0000313" key="2">
    <source>
        <dbReference type="Proteomes" id="UP001151088"/>
    </source>
</evidence>
<gene>
    <name evidence="1" type="ORF">NVS89_22415</name>
</gene>
<keyword evidence="2" id="KW-1185">Reference proteome</keyword>
<evidence type="ECO:0000313" key="1">
    <source>
        <dbReference type="EMBL" id="MCS0497848.1"/>
    </source>
</evidence>
<accession>A0A9X2PQ95</accession>
<reference evidence="1" key="1">
    <citation type="submission" date="2022-08" db="EMBL/GenBank/DDBJ databases">
        <authorList>
            <person name="Li F."/>
        </authorList>
    </citation>
    <scope>NUCLEOTIDE SEQUENCE</scope>
    <source>
        <strain evidence="1">MQZ15Z-1</strain>
    </source>
</reference>